<evidence type="ECO:0000313" key="8">
    <source>
        <dbReference type="Proteomes" id="UP000279236"/>
    </source>
</evidence>
<dbReference type="EMBL" id="RSCE01000012">
    <property type="protein sequence ID" value="RSH78618.1"/>
    <property type="molecule type" value="Genomic_DNA"/>
</dbReference>
<protein>
    <submittedName>
        <fullName evidence="7">DNA-directed RNA polymerase I subunit rpa49</fullName>
    </submittedName>
</protein>
<comment type="subcellular location">
    <subcellularLocation>
        <location evidence="1">Nucleus</location>
        <location evidence="1">Nucleolus</location>
    </subcellularLocation>
</comment>
<gene>
    <name evidence="7" type="primary">RPA49</name>
    <name evidence="7" type="ORF">EHS24_002347</name>
</gene>
<dbReference type="GO" id="GO:0000428">
    <property type="term" value="C:DNA-directed RNA polymerase complex"/>
    <property type="evidence" value="ECO:0007669"/>
    <property type="project" value="UniProtKB-KW"/>
</dbReference>
<dbReference type="PANTHER" id="PTHR14440">
    <property type="entry name" value="DNA-DIRECTED RNA POLYMERASE I SUBUNIT RPA49"/>
    <property type="match status" value="1"/>
</dbReference>
<dbReference type="STRING" id="105984.A0A427XIF3"/>
<evidence type="ECO:0000256" key="4">
    <source>
        <dbReference type="ARBA" id="ARBA00023163"/>
    </source>
</evidence>
<dbReference type="Pfam" id="PF06870">
    <property type="entry name" value="RNA_pol_I_A49"/>
    <property type="match status" value="1"/>
</dbReference>
<sequence>MASQEAKKSKKRKSMGSSSADVSVVVAESSSGAGPAFVNFPSIKPSKRTPFTLYSRDPASSSELAKQHTLVAGETEDVEYFSTNRDRNAGEGADCQYLAAVYDPATRTLNVSPAPLYLLSHRVKRLREAPLSGTPEAMTMWKAKRNDLGETFGTRKAKSQIRAEERNKVDISAMSGVRTDLIASIGGVEAKPEGPVAPSEFIPVPNTQTNVPTEVYPRSAIVPDAEWSSIQVAAFTQAEDDRARSALLPFRRSRWIEDKLRVTVEGPSGTRKNNLRMLYYLSCLLGFYNAAHGLQKMSVSEMPAKFPGIPAQVLNGLCARFAEPVGKRFAVTDKCKMKLLAWICVCYLAADGWSVDVAKVAKELALPPTKVTDIFKSLGCSVDIASPAEREKLGLTQAEASKQRRAVLKAPVKFPKTKTRGPARH</sequence>
<dbReference type="GO" id="GO:0003677">
    <property type="term" value="F:DNA binding"/>
    <property type="evidence" value="ECO:0007669"/>
    <property type="project" value="InterPro"/>
</dbReference>
<dbReference type="GO" id="GO:0005730">
    <property type="term" value="C:nucleolus"/>
    <property type="evidence" value="ECO:0007669"/>
    <property type="project" value="UniProtKB-SubCell"/>
</dbReference>
<evidence type="ECO:0000256" key="1">
    <source>
        <dbReference type="ARBA" id="ARBA00004604"/>
    </source>
</evidence>
<dbReference type="GeneID" id="39586890"/>
<evidence type="ECO:0000256" key="3">
    <source>
        <dbReference type="ARBA" id="ARBA00022478"/>
    </source>
</evidence>
<comment type="similarity">
    <text evidence="2">Belongs to the eukaryotic RPA49/POLR1E RNA polymerase subunit family.</text>
</comment>
<name>A0A427XIF3_9TREE</name>
<reference evidence="7 8" key="1">
    <citation type="submission" date="2018-11" db="EMBL/GenBank/DDBJ databases">
        <title>Genome sequence of Apiotrichum porosum DSM 27194.</title>
        <authorList>
            <person name="Aliyu H."/>
            <person name="Gorte O."/>
            <person name="Ochsenreither K."/>
        </authorList>
    </citation>
    <scope>NUCLEOTIDE SEQUENCE [LARGE SCALE GENOMIC DNA]</scope>
    <source>
        <strain evidence="7 8">DSM 27194</strain>
    </source>
</reference>
<dbReference type="Proteomes" id="UP000279236">
    <property type="component" value="Unassembled WGS sequence"/>
</dbReference>
<dbReference type="GO" id="GO:0006351">
    <property type="term" value="P:DNA-templated transcription"/>
    <property type="evidence" value="ECO:0007669"/>
    <property type="project" value="InterPro"/>
</dbReference>
<keyword evidence="3 7" id="KW-0240">DNA-directed RNA polymerase</keyword>
<feature type="region of interest" description="Disordered" evidence="6">
    <location>
        <begin position="1"/>
        <end position="24"/>
    </location>
</feature>
<evidence type="ECO:0000313" key="7">
    <source>
        <dbReference type="EMBL" id="RSH78618.1"/>
    </source>
</evidence>
<comment type="caution">
    <text evidence="7">The sequence shown here is derived from an EMBL/GenBank/DDBJ whole genome shotgun (WGS) entry which is preliminary data.</text>
</comment>
<keyword evidence="4" id="KW-0804">Transcription</keyword>
<organism evidence="7 8">
    <name type="scientific">Apiotrichum porosum</name>
    <dbReference type="NCBI Taxonomy" id="105984"/>
    <lineage>
        <taxon>Eukaryota</taxon>
        <taxon>Fungi</taxon>
        <taxon>Dikarya</taxon>
        <taxon>Basidiomycota</taxon>
        <taxon>Agaricomycotina</taxon>
        <taxon>Tremellomycetes</taxon>
        <taxon>Trichosporonales</taxon>
        <taxon>Trichosporonaceae</taxon>
        <taxon>Apiotrichum</taxon>
    </lineage>
</organism>
<dbReference type="InterPro" id="IPR009668">
    <property type="entry name" value="RNA_pol-assoc_fac_A49-like"/>
</dbReference>
<keyword evidence="8" id="KW-1185">Reference proteome</keyword>
<dbReference type="OrthoDB" id="532500at2759"/>
<evidence type="ECO:0000256" key="6">
    <source>
        <dbReference type="SAM" id="MobiDB-lite"/>
    </source>
</evidence>
<accession>A0A427XIF3</accession>
<feature type="compositionally biased region" description="Low complexity" evidence="6">
    <location>
        <begin position="15"/>
        <end position="24"/>
    </location>
</feature>
<proteinExistence type="inferred from homology"/>
<dbReference type="RefSeq" id="XP_028473765.1">
    <property type="nucleotide sequence ID" value="XM_028618087.1"/>
</dbReference>
<keyword evidence="5" id="KW-0539">Nucleus</keyword>
<dbReference type="AlphaFoldDB" id="A0A427XIF3"/>
<evidence type="ECO:0000256" key="2">
    <source>
        <dbReference type="ARBA" id="ARBA00009430"/>
    </source>
</evidence>
<evidence type="ECO:0000256" key="5">
    <source>
        <dbReference type="ARBA" id="ARBA00023242"/>
    </source>
</evidence>